<keyword evidence="1" id="KW-1133">Transmembrane helix</keyword>
<feature type="transmembrane region" description="Helical" evidence="1">
    <location>
        <begin position="90"/>
        <end position="115"/>
    </location>
</feature>
<feature type="transmembrane region" description="Helical" evidence="1">
    <location>
        <begin position="160"/>
        <end position="181"/>
    </location>
</feature>
<gene>
    <name evidence="2" type="ORF">CGZ94_00015</name>
</gene>
<feature type="transmembrane region" description="Helical" evidence="1">
    <location>
        <begin position="127"/>
        <end position="148"/>
    </location>
</feature>
<name>A0A255GND8_9ACTN</name>
<dbReference type="Proteomes" id="UP000215896">
    <property type="component" value="Unassembled WGS sequence"/>
</dbReference>
<evidence type="ECO:0000313" key="3">
    <source>
        <dbReference type="Proteomes" id="UP000215896"/>
    </source>
</evidence>
<accession>A0A255GND8</accession>
<protein>
    <submittedName>
        <fullName evidence="2">Uncharacterized protein</fullName>
    </submittedName>
</protein>
<reference evidence="2 3" key="1">
    <citation type="submission" date="2017-07" db="EMBL/GenBank/DDBJ databases">
        <title>Draft whole genome sequences of clinical Proprionibacteriaceae strains.</title>
        <authorList>
            <person name="Bernier A.-M."/>
            <person name="Bernard K."/>
            <person name="Domingo M.-C."/>
        </authorList>
    </citation>
    <scope>NUCLEOTIDE SEQUENCE [LARGE SCALE GENOMIC DNA]</scope>
    <source>
        <strain evidence="2 3">NML 030167</strain>
    </source>
</reference>
<organism evidence="2 3">
    <name type="scientific">Enemella evansiae</name>
    <dbReference type="NCBI Taxonomy" id="2016499"/>
    <lineage>
        <taxon>Bacteria</taxon>
        <taxon>Bacillati</taxon>
        <taxon>Actinomycetota</taxon>
        <taxon>Actinomycetes</taxon>
        <taxon>Propionibacteriales</taxon>
        <taxon>Propionibacteriaceae</taxon>
        <taxon>Enemella</taxon>
    </lineage>
</organism>
<dbReference type="AlphaFoldDB" id="A0A255GND8"/>
<evidence type="ECO:0000256" key="1">
    <source>
        <dbReference type="SAM" id="Phobius"/>
    </source>
</evidence>
<keyword evidence="1" id="KW-0472">Membrane</keyword>
<keyword evidence="1" id="KW-0812">Transmembrane</keyword>
<proteinExistence type="predicted"/>
<dbReference type="EMBL" id="NMVO01000001">
    <property type="protein sequence ID" value="OYO17337.1"/>
    <property type="molecule type" value="Genomic_DNA"/>
</dbReference>
<keyword evidence="3" id="KW-1185">Reference proteome</keyword>
<evidence type="ECO:0000313" key="2">
    <source>
        <dbReference type="EMBL" id="OYO17337.1"/>
    </source>
</evidence>
<sequence length="188" mass="20393">MKDGSAPEEFGPTHPTVRDIRREHWDLVHRVERLERRQFGMVQVTALVALIAGLFLPYVTDEDRDLGEESLSVLSLMVRLTTHGPPEGSWLMFGVLPAVWIATVATVLVGLMWFADGRTERAAKLTRTGAVVLGLGVALTWLQFVTLTPPKTYLFGVTDAAIAAAGPLSLIAGAILTLLTVHIGSDSH</sequence>
<dbReference type="RefSeq" id="WP_094404229.1">
    <property type="nucleotide sequence ID" value="NZ_NMVO01000001.1"/>
</dbReference>
<comment type="caution">
    <text evidence="2">The sequence shown here is derived from an EMBL/GenBank/DDBJ whole genome shotgun (WGS) entry which is preliminary data.</text>
</comment>
<feature type="transmembrane region" description="Helical" evidence="1">
    <location>
        <begin position="39"/>
        <end position="59"/>
    </location>
</feature>